<comment type="similarity">
    <text evidence="1 5">Belongs to the glycosyl hydrolase 27 family.</text>
</comment>
<keyword evidence="2" id="KW-0732">Signal</keyword>
<dbReference type="SUPFAM" id="SSF51445">
    <property type="entry name" value="(Trans)glycosidases"/>
    <property type="match status" value="1"/>
</dbReference>
<dbReference type="EMBL" id="SMJU01000011">
    <property type="protein sequence ID" value="TDB62783.1"/>
    <property type="molecule type" value="Genomic_DNA"/>
</dbReference>
<evidence type="ECO:0000256" key="2">
    <source>
        <dbReference type="ARBA" id="ARBA00022729"/>
    </source>
</evidence>
<organism evidence="7 8">
    <name type="scientific">Arundinibacter roseus</name>
    <dbReference type="NCBI Taxonomy" id="2070510"/>
    <lineage>
        <taxon>Bacteria</taxon>
        <taxon>Pseudomonadati</taxon>
        <taxon>Bacteroidota</taxon>
        <taxon>Cytophagia</taxon>
        <taxon>Cytophagales</taxon>
        <taxon>Spirosomataceae</taxon>
        <taxon>Arundinibacter</taxon>
    </lineage>
</organism>
<evidence type="ECO:0000313" key="8">
    <source>
        <dbReference type="Proteomes" id="UP000295706"/>
    </source>
</evidence>
<keyword evidence="3 5" id="KW-0378">Hydrolase</keyword>
<comment type="catalytic activity">
    <reaction evidence="5">
        <text>Hydrolysis of terminal, non-reducing alpha-D-galactose residues in alpha-D-galactosides, including galactose oligosaccharides, galactomannans and galactolipids.</text>
        <dbReference type="EC" id="3.2.1.22"/>
    </reaction>
</comment>
<dbReference type="PANTHER" id="PTHR11452">
    <property type="entry name" value="ALPHA-GALACTOSIDASE/ALPHA-N-ACETYLGALACTOSAMINIDASE"/>
    <property type="match status" value="1"/>
</dbReference>
<keyword evidence="5" id="KW-1015">Disulfide bond</keyword>
<dbReference type="GO" id="GO:0004557">
    <property type="term" value="F:alpha-galactosidase activity"/>
    <property type="evidence" value="ECO:0007669"/>
    <property type="project" value="UniProtKB-EC"/>
</dbReference>
<dbReference type="GO" id="GO:0005975">
    <property type="term" value="P:carbohydrate metabolic process"/>
    <property type="evidence" value="ECO:0007669"/>
    <property type="project" value="InterPro"/>
</dbReference>
<feature type="domain" description="Alpha galactosidase C-terminal" evidence="6">
    <location>
        <begin position="398"/>
        <end position="470"/>
    </location>
</feature>
<dbReference type="PRINTS" id="PR00740">
    <property type="entry name" value="GLHYDRLASE27"/>
</dbReference>
<evidence type="ECO:0000256" key="3">
    <source>
        <dbReference type="ARBA" id="ARBA00022801"/>
    </source>
</evidence>
<dbReference type="OrthoDB" id="9807519at2"/>
<evidence type="ECO:0000256" key="4">
    <source>
        <dbReference type="ARBA" id="ARBA00023295"/>
    </source>
</evidence>
<dbReference type="SUPFAM" id="SSF51011">
    <property type="entry name" value="Glycosyl hydrolase domain"/>
    <property type="match status" value="1"/>
</dbReference>
<sequence>MKRRELLATLAVSTTALGFTTEVEKKNKTTTTDPKRIAPRPPMGWNSFDAYDCRINEKEFRDVVDFMDSHLKKYGWEYAVIDYIWFNHAPGNWNNPNRRFGHPDIRLNADGSPIDKLVMDEFGRLLPSVERFPSADKGQGFRPLADLVHKKGMKFGIHIMRGIPRQAYYENTPIKGTSYRAKDIAEPWDNCNWCNNMFGIDPTKPGAQAYYDSIFELYAAWGVDFIKADDTMYPPYHKGEIEMMRKAIEKCGRPMVLSLSCGEAPLAQASHLLENANMWRVSADFWDDWKDLKHSFDLLNAWSPHTREDHWPDADMIPIGRLSLNNRPHGPERMSKFTTAEQYTLMTLWCIARSPLIWGGDPLSTPMETVKNLFQNEEVLNVNQFSTDNRQVVQNKTQRVWVATDARSGDKYVALFNLGDKPDTVSFDFELEYWRGNFKVRDLWKKQDAGTEEKTISAEVPAHGAKLYRLSIEKA</sequence>
<dbReference type="InterPro" id="IPR017853">
    <property type="entry name" value="GH"/>
</dbReference>
<reference evidence="7 8" key="1">
    <citation type="submission" date="2019-02" db="EMBL/GenBank/DDBJ databases">
        <title>Arundinibacter roseus gen. nov., sp. nov., a new member of the family Cytophagaceae.</title>
        <authorList>
            <person name="Szuroczki S."/>
            <person name="Khayer B."/>
            <person name="Sproer C."/>
            <person name="Toumi M."/>
            <person name="Szabo A."/>
            <person name="Felfoldi T."/>
            <person name="Schumann P."/>
            <person name="Toth E."/>
        </authorList>
    </citation>
    <scope>NUCLEOTIDE SEQUENCE [LARGE SCALE GENOMIC DNA]</scope>
    <source>
        <strain evidence="7 8">DMA-k-7a</strain>
    </source>
</reference>
<dbReference type="CDD" id="cd14792">
    <property type="entry name" value="GH27"/>
    <property type="match status" value="1"/>
</dbReference>
<evidence type="ECO:0000256" key="5">
    <source>
        <dbReference type="RuleBase" id="RU361168"/>
    </source>
</evidence>
<gene>
    <name evidence="7" type="ORF">EZE20_17785</name>
</gene>
<keyword evidence="8" id="KW-1185">Reference proteome</keyword>
<name>A0A4R4K621_9BACT</name>
<dbReference type="RefSeq" id="WP_132120145.1">
    <property type="nucleotide sequence ID" value="NZ_SMJU01000011.1"/>
</dbReference>
<dbReference type="Pfam" id="PF17801">
    <property type="entry name" value="Melibiase_C"/>
    <property type="match status" value="1"/>
</dbReference>
<proteinExistence type="inferred from homology"/>
<dbReference type="EC" id="3.2.1.22" evidence="5"/>
<dbReference type="Gene3D" id="3.20.20.70">
    <property type="entry name" value="Aldolase class I"/>
    <property type="match status" value="1"/>
</dbReference>
<keyword evidence="4 5" id="KW-0326">Glycosidase</keyword>
<dbReference type="PANTHER" id="PTHR11452:SF42">
    <property type="entry name" value="ALPHA-GALACTOSIDASE"/>
    <property type="match status" value="1"/>
</dbReference>
<dbReference type="AlphaFoldDB" id="A0A4R4K621"/>
<dbReference type="InterPro" id="IPR002241">
    <property type="entry name" value="Glyco_hydro_27"/>
</dbReference>
<dbReference type="Gene3D" id="2.60.40.1180">
    <property type="entry name" value="Golgi alpha-mannosidase II"/>
    <property type="match status" value="1"/>
</dbReference>
<accession>A0A4R4K621</accession>
<evidence type="ECO:0000259" key="6">
    <source>
        <dbReference type="Pfam" id="PF17801"/>
    </source>
</evidence>
<dbReference type="InterPro" id="IPR013785">
    <property type="entry name" value="Aldolase_TIM"/>
</dbReference>
<comment type="caution">
    <text evidence="7">The sequence shown here is derived from an EMBL/GenBank/DDBJ whole genome shotgun (WGS) entry which is preliminary data.</text>
</comment>
<dbReference type="Proteomes" id="UP000295706">
    <property type="component" value="Unassembled WGS sequence"/>
</dbReference>
<dbReference type="InterPro" id="IPR041233">
    <property type="entry name" value="Melibiase_C"/>
</dbReference>
<protein>
    <recommendedName>
        <fullName evidence="5">Alpha-galactosidase</fullName>
        <ecNumber evidence="5">3.2.1.22</ecNumber>
    </recommendedName>
    <alternativeName>
        <fullName evidence="5">Melibiase</fullName>
    </alternativeName>
</protein>
<evidence type="ECO:0000256" key="1">
    <source>
        <dbReference type="ARBA" id="ARBA00009743"/>
    </source>
</evidence>
<dbReference type="Pfam" id="PF16499">
    <property type="entry name" value="Melibiase_2"/>
    <property type="match status" value="1"/>
</dbReference>
<dbReference type="InterPro" id="IPR013780">
    <property type="entry name" value="Glyco_hydro_b"/>
</dbReference>
<evidence type="ECO:0000313" key="7">
    <source>
        <dbReference type="EMBL" id="TDB62783.1"/>
    </source>
</evidence>